<keyword evidence="2" id="KW-0812">Transmembrane</keyword>
<sequence length="146" mass="15400">METFGRHRAGRSRALLLLAVILTALGVIAMHQLSGDHGGMSVAAPEQAVAAGPNGMTPHSYRGDPSASSPGIGTDRAPAGLVGRPDQQVTQMTCLAVLLLLVVAVWHRSSLQPRVFRAFAALRTVGVLTGRRSRGPTLRELCISRT</sequence>
<feature type="region of interest" description="Disordered" evidence="1">
    <location>
        <begin position="52"/>
        <end position="78"/>
    </location>
</feature>
<dbReference type="AlphaFoldDB" id="A0A7W3IVV8"/>
<gene>
    <name evidence="3" type="ORF">FHX74_003771</name>
</gene>
<evidence type="ECO:0000256" key="1">
    <source>
        <dbReference type="SAM" id="MobiDB-lite"/>
    </source>
</evidence>
<evidence type="ECO:0000313" key="3">
    <source>
        <dbReference type="EMBL" id="MBA8796130.1"/>
    </source>
</evidence>
<reference evidence="3 4" key="1">
    <citation type="submission" date="2020-07" db="EMBL/GenBank/DDBJ databases">
        <title>Sequencing the genomes of 1000 actinobacteria strains.</title>
        <authorList>
            <person name="Klenk H.-P."/>
        </authorList>
    </citation>
    <scope>NUCLEOTIDE SEQUENCE [LARGE SCALE GENOMIC DNA]</scope>
    <source>
        <strain evidence="3 4">DSM 100723</strain>
    </source>
</reference>
<evidence type="ECO:0000313" key="4">
    <source>
        <dbReference type="Proteomes" id="UP000523079"/>
    </source>
</evidence>
<keyword evidence="4" id="KW-1185">Reference proteome</keyword>
<organism evidence="3 4">
    <name type="scientific">Microlunatus kandeliicorticis</name>
    <dbReference type="NCBI Taxonomy" id="1759536"/>
    <lineage>
        <taxon>Bacteria</taxon>
        <taxon>Bacillati</taxon>
        <taxon>Actinomycetota</taxon>
        <taxon>Actinomycetes</taxon>
        <taxon>Propionibacteriales</taxon>
        <taxon>Propionibacteriaceae</taxon>
        <taxon>Microlunatus</taxon>
    </lineage>
</organism>
<comment type="caution">
    <text evidence="3">The sequence shown here is derived from an EMBL/GenBank/DDBJ whole genome shotgun (WGS) entry which is preliminary data.</text>
</comment>
<protein>
    <submittedName>
        <fullName evidence="3">Uncharacterized protein</fullName>
    </submittedName>
</protein>
<proteinExistence type="predicted"/>
<accession>A0A7W3IVV8</accession>
<keyword evidence="2" id="KW-0472">Membrane</keyword>
<dbReference type="Proteomes" id="UP000523079">
    <property type="component" value="Unassembled WGS sequence"/>
</dbReference>
<name>A0A7W3IVV8_9ACTN</name>
<evidence type="ECO:0000256" key="2">
    <source>
        <dbReference type="SAM" id="Phobius"/>
    </source>
</evidence>
<keyword evidence="2" id="KW-1133">Transmembrane helix</keyword>
<dbReference type="RefSeq" id="WP_182561703.1">
    <property type="nucleotide sequence ID" value="NZ_JACGWT010000006.1"/>
</dbReference>
<dbReference type="EMBL" id="JACGWT010000006">
    <property type="protein sequence ID" value="MBA8796130.1"/>
    <property type="molecule type" value="Genomic_DNA"/>
</dbReference>
<feature type="transmembrane region" description="Helical" evidence="2">
    <location>
        <begin position="89"/>
        <end position="107"/>
    </location>
</feature>